<sequence length="743" mass="80611">MADTQPRDDHAKQLKQTVSRVKQLRGWVSSDPSKTEELVDALNQATGLRLLSRLWGEAAGEATEAVQASDRLVASRGPVGPYTPVVDAARYFTALTHVATLQLGLELAEAAGSTIGAAFAWKDQLTQPGLADELAARTTVWALLARARGALAAGDLAAANAQADAALLRAREAQLQGDETVVLLEALRTAADARWTVRLGEQSLDLLREAVSLWERWTAEPLAQMPRMTKPHLERLVGPGFALRRDLADRLQATGRTEEALALREATASQLHRMAGRRGEPGRVELALARADQVWGMVDAGQAEAAEKAAEDALSALQALLKAEKPVGQHLGTQLLVAPALARWELAVGQAEAARRSIDAALNRMAGNKQMAVDPAARGLALMVRAEVLDALQDPAAATARAEADQIAAGLRSSGLESENFSQVDQRTWLRARSRGVLLVSRQHTPHWQVLSAEAALAPQGAEVPEAALLSDEEAMRRIDEVREAEARERAVAELREATLRAEKERQQAAARAAALKEAERREAAEAERRRAEEQAAAVAEEQRREQEREQAQAARLAAEQAAEPVSEPAAPAESEGADAATETDLAAAELEREAAEEQAREAAERQAREAAAQAEQAEQAERAERERREQERREQEARDAELEAERRHAAQLAAEHEAQRRADPLDGLREEAHRALSSGDKGWVVASHEALVEALEPVAQADPQAHGRELVMALERLSEAQGWLRGRTAGRRAKQLAKDWQL</sequence>
<evidence type="ECO:0000313" key="2">
    <source>
        <dbReference type="EMBL" id="MFD1890348.1"/>
    </source>
</evidence>
<feature type="compositionally biased region" description="Basic and acidic residues" evidence="1">
    <location>
        <begin position="620"/>
        <end position="675"/>
    </location>
</feature>
<comment type="caution">
    <text evidence="2">The sequence shown here is derived from an EMBL/GenBank/DDBJ whole genome shotgun (WGS) entry which is preliminary data.</text>
</comment>
<proteinExistence type="predicted"/>
<dbReference type="EMBL" id="JBHUFZ010000019">
    <property type="protein sequence ID" value="MFD1890348.1"/>
    <property type="molecule type" value="Genomic_DNA"/>
</dbReference>
<evidence type="ECO:0000256" key="1">
    <source>
        <dbReference type="SAM" id="MobiDB-lite"/>
    </source>
</evidence>
<feature type="compositionally biased region" description="Basic and acidic residues" evidence="1">
    <location>
        <begin position="515"/>
        <end position="534"/>
    </location>
</feature>
<organism evidence="2 3">
    <name type="scientific">Luteococcus peritonei</name>
    <dbReference type="NCBI Taxonomy" id="88874"/>
    <lineage>
        <taxon>Bacteria</taxon>
        <taxon>Bacillati</taxon>
        <taxon>Actinomycetota</taxon>
        <taxon>Actinomycetes</taxon>
        <taxon>Propionibacteriales</taxon>
        <taxon>Propionibacteriaceae</taxon>
        <taxon>Luteococcus</taxon>
    </lineage>
</organism>
<feature type="compositionally biased region" description="Basic and acidic residues" evidence="1">
    <location>
        <begin position="590"/>
        <end position="609"/>
    </location>
</feature>
<protein>
    <recommendedName>
        <fullName evidence="4">TolA protein</fullName>
    </recommendedName>
</protein>
<dbReference type="Proteomes" id="UP001597326">
    <property type="component" value="Unassembled WGS sequence"/>
</dbReference>
<gene>
    <name evidence="2" type="ORF">ACFSCS_09170</name>
</gene>
<name>A0ABW4RXL6_9ACTN</name>
<dbReference type="RefSeq" id="WP_343874637.1">
    <property type="nucleotide sequence ID" value="NZ_BAAAIX010000027.1"/>
</dbReference>
<feature type="region of interest" description="Disordered" evidence="1">
    <location>
        <begin position="511"/>
        <end position="682"/>
    </location>
</feature>
<evidence type="ECO:0008006" key="4">
    <source>
        <dbReference type="Google" id="ProtNLM"/>
    </source>
</evidence>
<reference evidence="3" key="1">
    <citation type="journal article" date="2019" name="Int. J. Syst. Evol. Microbiol.">
        <title>The Global Catalogue of Microorganisms (GCM) 10K type strain sequencing project: providing services to taxonomists for standard genome sequencing and annotation.</title>
        <authorList>
            <consortium name="The Broad Institute Genomics Platform"/>
            <consortium name="The Broad Institute Genome Sequencing Center for Infectious Disease"/>
            <person name="Wu L."/>
            <person name="Ma J."/>
        </authorList>
    </citation>
    <scope>NUCLEOTIDE SEQUENCE [LARGE SCALE GENOMIC DNA]</scope>
    <source>
        <strain evidence="3">CAIM 431</strain>
    </source>
</reference>
<feature type="compositionally biased region" description="Low complexity" evidence="1">
    <location>
        <begin position="552"/>
        <end position="589"/>
    </location>
</feature>
<feature type="compositionally biased region" description="Basic and acidic residues" evidence="1">
    <location>
        <begin position="541"/>
        <end position="551"/>
    </location>
</feature>
<accession>A0ABW4RXL6</accession>
<keyword evidence="3" id="KW-1185">Reference proteome</keyword>
<evidence type="ECO:0000313" key="3">
    <source>
        <dbReference type="Proteomes" id="UP001597326"/>
    </source>
</evidence>